<protein>
    <recommendedName>
        <fullName evidence="4">Alginate export domain-containing protein</fullName>
    </recommendedName>
</protein>
<evidence type="ECO:0000313" key="2">
    <source>
        <dbReference type="EMBL" id="PTU31027.1"/>
    </source>
</evidence>
<name>A0A2T5MEN8_9GAMM</name>
<proteinExistence type="predicted"/>
<sequence>MKKSLGYAFCTAATMLTSGAAMADSIDVLRYALSGGTPNLDVRGRWEHVSQDNALDAADAYTVRARVGYTTGRWNDLDVQTEFEGTFPFGPQAYNSTTNGKVTRSTIGDPKGTELNQVSLRYTGIAGNVFKLGRQRFILDNARFIGNSGWRQNEVTFDAFTAVNTKISKTTLTYAYLSRVDDKNYKGFKVNGQVFNAAYAASTQLNLVGYAYLFDFDQNLATRRDTQTYGLRANGAFPFDGFKLLYTAEYAHQNHYKDSPSAVSAQYILAELGASSHGVSAKLGYEVLGGDGTYGFQTPLATLHVFQGWADQFLNTPTGGIRDAYLKLEGDAPAGIKLLGFYHDFRSDNGGAKYGTEYDVQAMKAINDNFSVTAKYAGYRADTFSVNADKYWLQAEYKF</sequence>
<dbReference type="EMBL" id="QANS01000004">
    <property type="protein sequence ID" value="PTU31027.1"/>
    <property type="molecule type" value="Genomic_DNA"/>
</dbReference>
<feature type="signal peptide" evidence="1">
    <location>
        <begin position="1"/>
        <end position="23"/>
    </location>
</feature>
<gene>
    <name evidence="2" type="ORF">CJD38_12065</name>
</gene>
<evidence type="ECO:0008006" key="4">
    <source>
        <dbReference type="Google" id="ProtNLM"/>
    </source>
</evidence>
<dbReference type="AlphaFoldDB" id="A0A2T5MEN8"/>
<dbReference type="InterPro" id="IPR023614">
    <property type="entry name" value="Porin_dom_sf"/>
</dbReference>
<organism evidence="2 3">
    <name type="scientific">Stenotrophobium rhamnosiphilum</name>
    <dbReference type="NCBI Taxonomy" id="2029166"/>
    <lineage>
        <taxon>Bacteria</taxon>
        <taxon>Pseudomonadati</taxon>
        <taxon>Pseudomonadota</taxon>
        <taxon>Gammaproteobacteria</taxon>
        <taxon>Nevskiales</taxon>
        <taxon>Nevskiaceae</taxon>
        <taxon>Stenotrophobium</taxon>
    </lineage>
</organism>
<evidence type="ECO:0000313" key="3">
    <source>
        <dbReference type="Proteomes" id="UP000244248"/>
    </source>
</evidence>
<keyword evidence="3" id="KW-1185">Reference proteome</keyword>
<feature type="chain" id="PRO_5015563504" description="Alginate export domain-containing protein" evidence="1">
    <location>
        <begin position="24"/>
        <end position="399"/>
    </location>
</feature>
<dbReference type="Gene3D" id="2.40.160.10">
    <property type="entry name" value="Porin"/>
    <property type="match status" value="1"/>
</dbReference>
<dbReference type="RefSeq" id="WP_107940611.1">
    <property type="nucleotide sequence ID" value="NZ_QANS01000004.1"/>
</dbReference>
<dbReference type="Proteomes" id="UP000244248">
    <property type="component" value="Unassembled WGS sequence"/>
</dbReference>
<accession>A0A2T5MEN8</accession>
<reference evidence="2 3" key="1">
    <citation type="submission" date="2018-04" db="EMBL/GenBank/DDBJ databases">
        <title>Novel species isolated from glacier.</title>
        <authorList>
            <person name="Liu Q."/>
            <person name="Xin Y.-H."/>
        </authorList>
    </citation>
    <scope>NUCLEOTIDE SEQUENCE [LARGE SCALE GENOMIC DNA]</scope>
    <source>
        <strain evidence="2 3">GT1R17</strain>
    </source>
</reference>
<dbReference type="OrthoDB" id="9767539at2"/>
<keyword evidence="1" id="KW-0732">Signal</keyword>
<evidence type="ECO:0000256" key="1">
    <source>
        <dbReference type="SAM" id="SignalP"/>
    </source>
</evidence>
<comment type="caution">
    <text evidence="2">The sequence shown here is derived from an EMBL/GenBank/DDBJ whole genome shotgun (WGS) entry which is preliminary data.</text>
</comment>